<keyword evidence="1 4" id="KW-0560">Oxidoreductase</keyword>
<dbReference type="CDD" id="cd07034">
    <property type="entry name" value="TPP_PYR_PFOR_IOR-alpha_like"/>
    <property type="match status" value="1"/>
</dbReference>
<evidence type="ECO:0000259" key="2">
    <source>
        <dbReference type="Pfam" id="PF01855"/>
    </source>
</evidence>
<evidence type="ECO:0000259" key="3">
    <source>
        <dbReference type="Pfam" id="PF17147"/>
    </source>
</evidence>
<dbReference type="SUPFAM" id="SSF52518">
    <property type="entry name" value="Thiamin diphosphate-binding fold (THDP-binding)"/>
    <property type="match status" value="1"/>
</dbReference>
<dbReference type="EMBL" id="LSRS01000002">
    <property type="protein sequence ID" value="KAF1085872.1"/>
    <property type="molecule type" value="Genomic_DNA"/>
</dbReference>
<evidence type="ECO:0000313" key="4">
    <source>
        <dbReference type="EMBL" id="KAF1085872.1"/>
    </source>
</evidence>
<dbReference type="Pfam" id="PF01855">
    <property type="entry name" value="POR_N"/>
    <property type="match status" value="1"/>
</dbReference>
<dbReference type="PANTHER" id="PTHR43088:SF1">
    <property type="entry name" value="SUBUNIT OF PYRUVATE:FLAVODOXIN OXIDOREDUCTASE"/>
    <property type="match status" value="1"/>
</dbReference>
<feature type="domain" description="Pyruvate flavodoxin/ferredoxin oxidoreductase pyrimidine binding" evidence="2">
    <location>
        <begin position="23"/>
        <end position="252"/>
    </location>
</feature>
<organism evidence="4 5">
    <name type="scientific">Sporotomaculum syntrophicum</name>
    <dbReference type="NCBI Taxonomy" id="182264"/>
    <lineage>
        <taxon>Bacteria</taxon>
        <taxon>Bacillati</taxon>
        <taxon>Bacillota</taxon>
        <taxon>Clostridia</taxon>
        <taxon>Eubacteriales</taxon>
        <taxon>Desulfallaceae</taxon>
        <taxon>Sporotomaculum</taxon>
    </lineage>
</organism>
<dbReference type="GO" id="GO:0047110">
    <property type="term" value="F:phenylglyoxylate dehydrogenase (acylating) activity"/>
    <property type="evidence" value="ECO:0007669"/>
    <property type="project" value="UniProtKB-EC"/>
</dbReference>
<evidence type="ECO:0000256" key="1">
    <source>
        <dbReference type="ARBA" id="ARBA00023002"/>
    </source>
</evidence>
<dbReference type="InterPro" id="IPR033412">
    <property type="entry name" value="PFOR_II"/>
</dbReference>
<dbReference type="Proteomes" id="UP000798488">
    <property type="component" value="Unassembled WGS sequence"/>
</dbReference>
<gene>
    <name evidence="4" type="primary">padG</name>
    <name evidence="4" type="ORF">SPSYN_00601</name>
</gene>
<dbReference type="OrthoDB" id="9794954at2"/>
<accession>A0A9D3AYA8</accession>
<name>A0A9D3AYA8_9FIRM</name>
<dbReference type="RefSeq" id="WP_161821036.1">
    <property type="nucleotide sequence ID" value="NZ_LSRS01000002.1"/>
</dbReference>
<keyword evidence="5" id="KW-1185">Reference proteome</keyword>
<dbReference type="PANTHER" id="PTHR43088">
    <property type="entry name" value="SUBUNIT OF PYRUVATE:FLAVODOXIN OXIDOREDUCTASE-RELATED"/>
    <property type="match status" value="1"/>
</dbReference>
<dbReference type="InterPro" id="IPR029061">
    <property type="entry name" value="THDP-binding"/>
</dbReference>
<dbReference type="EC" id="1.2.1.58" evidence="4"/>
<feature type="domain" description="Pyruvate:ferredoxin oxidoreductase core" evidence="3">
    <location>
        <begin position="259"/>
        <end position="341"/>
    </location>
</feature>
<dbReference type="InterPro" id="IPR002880">
    <property type="entry name" value="Pyrv_Fd/Flavodoxin_OxRdtase_N"/>
</dbReference>
<sequence>MPEKLIQGEKKVFMTGNEVVAWAAVAAQAEIMYGYPITPQNEIMHYWTRLVPKYGLKFLQTEDELSAGFTTAGGVLAGRRAFTATAGPGNTLMQEPLSMAEAMRLPVVVIVQQRGGPSTATVIYSQQEVTLTTLGGNGEGLRVVYSTATHQELFDYTIKAFNTAWKYRFPTFVLGDGYQAKMRESLTIYEPELRGITMVPTEPFVGRDGIPGVDREPVHLRNTYNVEEELYEVLEKYLADYARVAPKIAEYEAFDIKDADLVVISHGVVSRACKAAVKELREEGYRVGHFRPITLRPLPVEQLREVAGQTKQLLVVESSNGQLDRLVKEAIYGSTAKMFSLFKPGVGVTTEEVVAQVKGIKG</sequence>
<dbReference type="Pfam" id="PF17147">
    <property type="entry name" value="PFOR_II"/>
    <property type="match status" value="1"/>
</dbReference>
<reference evidence="4" key="1">
    <citation type="submission" date="2016-02" db="EMBL/GenBank/DDBJ databases">
        <title>Draft Genome Sequence of Sporotomaculum syntrophicum Strain FB, a Syntrophic Benzoate Degrader.</title>
        <authorList>
            <person name="Nobu M.K."/>
            <person name="Narihiro T."/>
            <person name="Qiu Y.-L."/>
            <person name="Ohashi A."/>
            <person name="Liu W.-T."/>
            <person name="Yuji S."/>
        </authorList>
    </citation>
    <scope>NUCLEOTIDE SEQUENCE</scope>
    <source>
        <strain evidence="4">FB</strain>
    </source>
</reference>
<dbReference type="AlphaFoldDB" id="A0A9D3AYA8"/>
<dbReference type="InterPro" id="IPR052368">
    <property type="entry name" value="2-oxoacid_oxidoreductase"/>
</dbReference>
<protein>
    <submittedName>
        <fullName evidence="4">NADH-dependent phenylglyoxylate dehydrogenase subunit alpha</fullName>
        <ecNumber evidence="4">1.2.1.58</ecNumber>
    </submittedName>
</protein>
<comment type="caution">
    <text evidence="4">The sequence shown here is derived from an EMBL/GenBank/DDBJ whole genome shotgun (WGS) entry which is preliminary data.</text>
</comment>
<dbReference type="Gene3D" id="3.40.50.920">
    <property type="match status" value="1"/>
</dbReference>
<dbReference type="SUPFAM" id="SSF52922">
    <property type="entry name" value="TK C-terminal domain-like"/>
    <property type="match status" value="1"/>
</dbReference>
<dbReference type="InterPro" id="IPR009014">
    <property type="entry name" value="Transketo_C/PFOR_II"/>
</dbReference>
<evidence type="ECO:0000313" key="5">
    <source>
        <dbReference type="Proteomes" id="UP000798488"/>
    </source>
</evidence>
<dbReference type="Gene3D" id="3.40.50.970">
    <property type="match status" value="1"/>
</dbReference>
<proteinExistence type="predicted"/>